<organism evidence="2 3">
    <name type="scientific">Rubrobacter marinus</name>
    <dbReference type="NCBI Taxonomy" id="2653852"/>
    <lineage>
        <taxon>Bacteria</taxon>
        <taxon>Bacillati</taxon>
        <taxon>Actinomycetota</taxon>
        <taxon>Rubrobacteria</taxon>
        <taxon>Rubrobacterales</taxon>
        <taxon>Rubrobacteraceae</taxon>
        <taxon>Rubrobacter</taxon>
    </lineage>
</organism>
<keyword evidence="3" id="KW-1185">Reference proteome</keyword>
<dbReference type="Proteomes" id="UP000502706">
    <property type="component" value="Chromosome"/>
</dbReference>
<evidence type="ECO:0000313" key="2">
    <source>
        <dbReference type="EMBL" id="QIN80666.1"/>
    </source>
</evidence>
<gene>
    <name evidence="2" type="ORF">GBA65_04825</name>
</gene>
<evidence type="ECO:0000259" key="1">
    <source>
        <dbReference type="Pfam" id="PF02211"/>
    </source>
</evidence>
<protein>
    <submittedName>
        <fullName evidence="2">Nitrile hydratase subunit beta</fullName>
    </submittedName>
</protein>
<dbReference type="InterPro" id="IPR024690">
    <property type="entry name" value="CN_hydtase_beta_dom_C"/>
</dbReference>
<proteinExistence type="predicted"/>
<dbReference type="KEGG" id="rmar:GBA65_04825"/>
<dbReference type="Gene3D" id="2.30.30.50">
    <property type="match status" value="1"/>
</dbReference>
<accession>A0A6G8Q2H3</accession>
<evidence type="ECO:0000313" key="3">
    <source>
        <dbReference type="Proteomes" id="UP000502706"/>
    </source>
</evidence>
<sequence length="99" mass="11055">MRPAPAARFRPGDAVRVPDLRKRGHVRTPDYVKGKRGRVTGVLGEFPDPESLAYGGAGLPEKPLYRVSFRQADLWDGYEGAPGDTLHVDIYEHWLEPAE</sequence>
<dbReference type="EMBL" id="CP045121">
    <property type="protein sequence ID" value="QIN80666.1"/>
    <property type="molecule type" value="Genomic_DNA"/>
</dbReference>
<dbReference type="Pfam" id="PF02211">
    <property type="entry name" value="NHase_beta_C"/>
    <property type="match status" value="1"/>
</dbReference>
<name>A0A6G8Q2H3_9ACTN</name>
<dbReference type="InterPro" id="IPR008990">
    <property type="entry name" value="Elect_transpt_acc-like_dom_sf"/>
</dbReference>
<dbReference type="AlphaFoldDB" id="A0A6G8Q2H3"/>
<dbReference type="SUPFAM" id="SSF50090">
    <property type="entry name" value="Electron transport accessory proteins"/>
    <property type="match status" value="1"/>
</dbReference>
<reference evidence="2 3" key="1">
    <citation type="submission" date="2019-10" db="EMBL/GenBank/DDBJ databases">
        <title>Rubrobacter sp nov SCSIO 52915 isolated from a deep-sea sediment in the South China Sea.</title>
        <authorList>
            <person name="Chen R.W."/>
        </authorList>
    </citation>
    <scope>NUCLEOTIDE SEQUENCE [LARGE SCALE GENOMIC DNA]</scope>
    <source>
        <strain evidence="2 3">SCSIO 52915</strain>
    </source>
</reference>
<feature type="domain" description="Nitrile hydratase beta subunit" evidence="1">
    <location>
        <begin position="6"/>
        <end position="97"/>
    </location>
</feature>